<feature type="region of interest" description="Disordered" evidence="1">
    <location>
        <begin position="38"/>
        <end position="103"/>
    </location>
</feature>
<dbReference type="PANTHER" id="PTHR34094">
    <property type="match status" value="1"/>
</dbReference>
<proteinExistence type="predicted"/>
<feature type="compositionally biased region" description="Basic and acidic residues" evidence="1">
    <location>
        <begin position="72"/>
        <end position="83"/>
    </location>
</feature>
<dbReference type="Pfam" id="PF13349">
    <property type="entry name" value="DUF4097"/>
    <property type="match status" value="1"/>
</dbReference>
<reference evidence="3" key="1">
    <citation type="submission" date="2017-02" db="EMBL/GenBank/DDBJ databases">
        <authorList>
            <person name="Regsiter A."/>
            <person name="William W."/>
        </authorList>
    </citation>
    <scope>NUCLEOTIDE SEQUENCE</scope>
    <source>
        <strain evidence="3">BdmA 4</strain>
    </source>
</reference>
<evidence type="ECO:0000256" key="1">
    <source>
        <dbReference type="SAM" id="MobiDB-lite"/>
    </source>
</evidence>
<dbReference type="EMBL" id="FWDO01000004">
    <property type="protein sequence ID" value="SLM17515.1"/>
    <property type="molecule type" value="Genomic_DNA"/>
</dbReference>
<sequence>MTRKEYIDILAQRLEGLDEASLNDIVLEIEDHLDGLAREHPEKSAEQIIDELEPPESLADSLRDAAGLGPYGERESGAPHHTDQTGQPEGQAEDSSSPSAKKTVRIVIDDEDLEEAIRKAFDIAKIFKRNRDEKKEGSLKDVYNLSFGIKGTELSDLRHVSVRARSADIRVLFSNGELEVDTPEEEEPTLLMQHAGKDVLRIATLVGSSEPDRINLRIPASVDELDISTASGDVHVVDRVGSLSIVTASGDVVVETCEGDVEVKTASGDIKLAQCQENLKVSTASGDISIQADDMCNAIEISSASGDIMLVYPDGWGASLSISTVSGEIEHDGLSVGRRRVRIGNGLVPVRISTVSGDVRIQKEE</sequence>
<name>A0A3P3XMQ5_9SPIR</name>
<dbReference type="InterPro" id="IPR025164">
    <property type="entry name" value="Toastrack_DUF4097"/>
</dbReference>
<accession>A0A3P3XMQ5</accession>
<evidence type="ECO:0000259" key="2">
    <source>
        <dbReference type="Pfam" id="PF13349"/>
    </source>
</evidence>
<dbReference type="AlphaFoldDB" id="A0A3P3XMQ5"/>
<evidence type="ECO:0000313" key="3">
    <source>
        <dbReference type="EMBL" id="SLM17515.1"/>
    </source>
</evidence>
<dbReference type="PANTHER" id="PTHR34094:SF1">
    <property type="entry name" value="PROTEIN FAM185A"/>
    <property type="match status" value="1"/>
</dbReference>
<feature type="domain" description="DUF4097" evidence="2">
    <location>
        <begin position="203"/>
        <end position="361"/>
    </location>
</feature>
<dbReference type="Pfam" id="PF22564">
    <property type="entry name" value="HAAS"/>
    <property type="match status" value="1"/>
</dbReference>
<protein>
    <recommendedName>
        <fullName evidence="2">DUF4097 domain-containing protein</fullName>
    </recommendedName>
</protein>
<gene>
    <name evidence="3" type="ORF">SPIRO4BDMA_40084</name>
</gene>
<organism evidence="3">
    <name type="scientific">uncultured spirochete</name>
    <dbReference type="NCBI Taxonomy" id="156406"/>
    <lineage>
        <taxon>Bacteria</taxon>
        <taxon>Pseudomonadati</taxon>
        <taxon>Spirochaetota</taxon>
        <taxon>Spirochaetia</taxon>
        <taxon>Spirochaetales</taxon>
        <taxon>environmental samples</taxon>
    </lineage>
</organism>
<feature type="compositionally biased region" description="Polar residues" evidence="1">
    <location>
        <begin position="84"/>
        <end position="100"/>
    </location>
</feature>